<accession>A0ACC3NSQ4</accession>
<protein>
    <submittedName>
        <fullName evidence="1">Uncharacterized protein</fullName>
    </submittedName>
</protein>
<comment type="caution">
    <text evidence="1">The sequence shown here is derived from an EMBL/GenBank/DDBJ whole genome shotgun (WGS) entry which is preliminary data.</text>
</comment>
<reference evidence="1" key="1">
    <citation type="submission" date="2023-07" db="EMBL/GenBank/DDBJ databases">
        <title>Black Yeasts Isolated from many extreme environments.</title>
        <authorList>
            <person name="Coleine C."/>
            <person name="Stajich J.E."/>
            <person name="Selbmann L."/>
        </authorList>
    </citation>
    <scope>NUCLEOTIDE SEQUENCE</scope>
    <source>
        <strain evidence="1">CCFEE 5714</strain>
    </source>
</reference>
<gene>
    <name evidence="1" type="ORF">LTR37_002407</name>
</gene>
<organism evidence="1 2">
    <name type="scientific">Vermiconidia calcicola</name>
    <dbReference type="NCBI Taxonomy" id="1690605"/>
    <lineage>
        <taxon>Eukaryota</taxon>
        <taxon>Fungi</taxon>
        <taxon>Dikarya</taxon>
        <taxon>Ascomycota</taxon>
        <taxon>Pezizomycotina</taxon>
        <taxon>Dothideomycetes</taxon>
        <taxon>Dothideomycetidae</taxon>
        <taxon>Mycosphaerellales</taxon>
        <taxon>Extremaceae</taxon>
        <taxon>Vermiconidia</taxon>
    </lineage>
</organism>
<sequence length="129" mass="14418">MILGIALIFDLMETCLDWQSSITPVLRRAMYATASDQGPADSMEANASILALEWRQGFFDEIHSRSEAGEPLEDIDATHERAQRRLLAQPKWQSYSSLADEAVNECVTAWHKQKGTISIVDSGIHVNRS</sequence>
<dbReference type="EMBL" id="JAUTXU010000013">
    <property type="protein sequence ID" value="KAK3722416.1"/>
    <property type="molecule type" value="Genomic_DNA"/>
</dbReference>
<keyword evidence="2" id="KW-1185">Reference proteome</keyword>
<evidence type="ECO:0000313" key="2">
    <source>
        <dbReference type="Proteomes" id="UP001281147"/>
    </source>
</evidence>
<dbReference type="Proteomes" id="UP001281147">
    <property type="component" value="Unassembled WGS sequence"/>
</dbReference>
<name>A0ACC3NSQ4_9PEZI</name>
<proteinExistence type="predicted"/>
<evidence type="ECO:0000313" key="1">
    <source>
        <dbReference type="EMBL" id="KAK3722416.1"/>
    </source>
</evidence>